<protein>
    <submittedName>
        <fullName evidence="1">Uncharacterized protein</fullName>
    </submittedName>
</protein>
<organism evidence="1 2">
    <name type="scientific">Ancylostoma ceylanicum</name>
    <dbReference type="NCBI Taxonomy" id="53326"/>
    <lineage>
        <taxon>Eukaryota</taxon>
        <taxon>Metazoa</taxon>
        <taxon>Ecdysozoa</taxon>
        <taxon>Nematoda</taxon>
        <taxon>Chromadorea</taxon>
        <taxon>Rhabditida</taxon>
        <taxon>Rhabditina</taxon>
        <taxon>Rhabditomorpha</taxon>
        <taxon>Strongyloidea</taxon>
        <taxon>Ancylostomatidae</taxon>
        <taxon>Ancylostomatinae</taxon>
        <taxon>Ancylostoma</taxon>
    </lineage>
</organism>
<dbReference type="AlphaFoldDB" id="A0A016V0G9"/>
<comment type="caution">
    <text evidence="1">The sequence shown here is derived from an EMBL/GenBank/DDBJ whole genome shotgun (WGS) entry which is preliminary data.</text>
</comment>
<dbReference type="EMBL" id="JARK01001357">
    <property type="protein sequence ID" value="EYC20751.1"/>
    <property type="molecule type" value="Genomic_DNA"/>
</dbReference>
<reference evidence="2" key="1">
    <citation type="journal article" date="2015" name="Nat. Genet.">
        <title>The genome and transcriptome of the zoonotic hookworm Ancylostoma ceylanicum identify infection-specific gene families.</title>
        <authorList>
            <person name="Schwarz E.M."/>
            <person name="Hu Y."/>
            <person name="Antoshechkin I."/>
            <person name="Miller M.M."/>
            <person name="Sternberg P.W."/>
            <person name="Aroian R.V."/>
        </authorList>
    </citation>
    <scope>NUCLEOTIDE SEQUENCE</scope>
    <source>
        <strain evidence="2">HY135</strain>
    </source>
</reference>
<gene>
    <name evidence="1" type="primary">Acey_s0021.g404</name>
    <name evidence="1" type="ORF">Y032_0021g404</name>
</gene>
<keyword evidence="2" id="KW-1185">Reference proteome</keyword>
<accession>A0A016V0G9</accession>
<evidence type="ECO:0000313" key="2">
    <source>
        <dbReference type="Proteomes" id="UP000024635"/>
    </source>
</evidence>
<sequence>MCHPLCILFEWEEHQLAYHWSIPTMGGTFRFSLKRIRMQELCFPHIHLFHKMLCFSAGGRSINSYVIGQHRWSAE</sequence>
<dbReference type="Proteomes" id="UP000024635">
    <property type="component" value="Unassembled WGS sequence"/>
</dbReference>
<proteinExistence type="predicted"/>
<name>A0A016V0G9_9BILA</name>
<evidence type="ECO:0000313" key="1">
    <source>
        <dbReference type="EMBL" id="EYC20751.1"/>
    </source>
</evidence>